<evidence type="ECO:0000259" key="4">
    <source>
        <dbReference type="PROSITE" id="PS50949"/>
    </source>
</evidence>
<evidence type="ECO:0000313" key="5">
    <source>
        <dbReference type="EMBL" id="MCU9839956.1"/>
    </source>
</evidence>
<dbReference type="Pfam" id="PF00392">
    <property type="entry name" value="GntR"/>
    <property type="match status" value="1"/>
</dbReference>
<dbReference type="PROSITE" id="PS50949">
    <property type="entry name" value="HTH_GNTR"/>
    <property type="match status" value="1"/>
</dbReference>
<evidence type="ECO:0000256" key="2">
    <source>
        <dbReference type="ARBA" id="ARBA00023125"/>
    </source>
</evidence>
<dbReference type="PANTHER" id="PTHR43537:SF45">
    <property type="entry name" value="GNTR FAMILY REGULATORY PROTEIN"/>
    <property type="match status" value="1"/>
</dbReference>
<dbReference type="InterPro" id="IPR000524">
    <property type="entry name" value="Tscrpt_reg_HTH_GntR"/>
</dbReference>
<dbReference type="PANTHER" id="PTHR43537">
    <property type="entry name" value="TRANSCRIPTIONAL REGULATOR, GNTR FAMILY"/>
    <property type="match status" value="1"/>
</dbReference>
<accession>A0ABT2WVN7</accession>
<evidence type="ECO:0000256" key="3">
    <source>
        <dbReference type="ARBA" id="ARBA00023163"/>
    </source>
</evidence>
<evidence type="ECO:0000313" key="6">
    <source>
        <dbReference type="Proteomes" id="UP001321014"/>
    </source>
</evidence>
<reference evidence="5 6" key="1">
    <citation type="submission" date="2022-10" db="EMBL/GenBank/DDBJ databases">
        <title>Ruegeria sp. nov., isolated from ocean surface water.</title>
        <authorList>
            <person name="He W."/>
            <person name="Wang L."/>
            <person name="Zhang D.-F."/>
        </authorList>
    </citation>
    <scope>NUCLEOTIDE SEQUENCE [LARGE SCALE GENOMIC DNA]</scope>
    <source>
        <strain evidence="5 6">WL0004</strain>
    </source>
</reference>
<dbReference type="EMBL" id="JAOVQN010000025">
    <property type="protein sequence ID" value="MCU9839956.1"/>
    <property type="molecule type" value="Genomic_DNA"/>
</dbReference>
<keyword evidence="1" id="KW-0805">Transcription regulation</keyword>
<organism evidence="5 6">
    <name type="scientific">Ruegeria marisflavi</name>
    <dbReference type="NCBI Taxonomy" id="2984152"/>
    <lineage>
        <taxon>Bacteria</taxon>
        <taxon>Pseudomonadati</taxon>
        <taxon>Pseudomonadota</taxon>
        <taxon>Alphaproteobacteria</taxon>
        <taxon>Rhodobacterales</taxon>
        <taxon>Roseobacteraceae</taxon>
        <taxon>Ruegeria</taxon>
    </lineage>
</organism>
<comment type="caution">
    <text evidence="5">The sequence shown here is derived from an EMBL/GenBank/DDBJ whole genome shotgun (WGS) entry which is preliminary data.</text>
</comment>
<dbReference type="Gene3D" id="1.20.120.530">
    <property type="entry name" value="GntR ligand-binding domain-like"/>
    <property type="match status" value="1"/>
</dbReference>
<gene>
    <name evidence="5" type="ORF">OEZ49_19470</name>
</gene>
<proteinExistence type="predicted"/>
<keyword evidence="6" id="KW-1185">Reference proteome</keyword>
<keyword evidence="3" id="KW-0804">Transcription</keyword>
<dbReference type="SMART" id="SM00895">
    <property type="entry name" value="FCD"/>
    <property type="match status" value="1"/>
</dbReference>
<dbReference type="RefSeq" id="WP_263389846.1">
    <property type="nucleotide sequence ID" value="NZ_JAOVQN010000025.1"/>
</dbReference>
<dbReference type="InterPro" id="IPR036388">
    <property type="entry name" value="WH-like_DNA-bd_sf"/>
</dbReference>
<keyword evidence="2" id="KW-0238">DNA-binding</keyword>
<evidence type="ECO:0000256" key="1">
    <source>
        <dbReference type="ARBA" id="ARBA00023015"/>
    </source>
</evidence>
<protein>
    <submittedName>
        <fullName evidence="5">GntR family transcriptional regulator</fullName>
    </submittedName>
</protein>
<feature type="domain" description="HTH gntR-type" evidence="4">
    <location>
        <begin position="12"/>
        <end position="79"/>
    </location>
</feature>
<dbReference type="CDD" id="cd07377">
    <property type="entry name" value="WHTH_GntR"/>
    <property type="match status" value="1"/>
</dbReference>
<dbReference type="Proteomes" id="UP001321014">
    <property type="component" value="Unassembled WGS sequence"/>
</dbReference>
<dbReference type="SUPFAM" id="SSF46785">
    <property type="entry name" value="Winged helix' DNA-binding domain"/>
    <property type="match status" value="1"/>
</dbReference>
<dbReference type="InterPro" id="IPR036390">
    <property type="entry name" value="WH_DNA-bd_sf"/>
</dbReference>
<name>A0ABT2WVN7_9RHOB</name>
<dbReference type="Gene3D" id="1.10.10.10">
    <property type="entry name" value="Winged helix-like DNA-binding domain superfamily/Winged helix DNA-binding domain"/>
    <property type="match status" value="1"/>
</dbReference>
<dbReference type="InterPro" id="IPR011711">
    <property type="entry name" value="GntR_C"/>
</dbReference>
<sequence>MSAPTPKLGETGSLVDRLVVLIRDAIIAGEFAPGEHIRIKPLADSHGVSLIPVREALSRLLSTRIVIAEPNRGYFVAPAPTDETFCQFRLFRELFEVSAVELGFDNVTEADITRLTNLNGKMRSIAEGRPGKKQLVNWGQLNGAFHEVLVGLACNPFIMQQQVELSFVHMYFQIARSETVDFGILKTLATEHDGLIEALKSRDKDTLLQRLSSHINRTV</sequence>
<dbReference type="SMART" id="SM00345">
    <property type="entry name" value="HTH_GNTR"/>
    <property type="match status" value="1"/>
</dbReference>
<dbReference type="SUPFAM" id="SSF48008">
    <property type="entry name" value="GntR ligand-binding domain-like"/>
    <property type="match status" value="1"/>
</dbReference>
<dbReference type="Pfam" id="PF07729">
    <property type="entry name" value="FCD"/>
    <property type="match status" value="1"/>
</dbReference>
<dbReference type="InterPro" id="IPR008920">
    <property type="entry name" value="TF_FadR/GntR_C"/>
</dbReference>